<dbReference type="InterPro" id="IPR033131">
    <property type="entry name" value="Pectinesterase_Asp_AS"/>
</dbReference>
<feature type="chain" id="PRO_5007948741" description="Pectinesterase" evidence="8">
    <location>
        <begin position="25"/>
        <end position="492"/>
    </location>
</feature>
<dbReference type="Gene3D" id="2.160.20.10">
    <property type="entry name" value="Single-stranded right-handed beta-helix, Pectin lyase-like"/>
    <property type="match status" value="1"/>
</dbReference>
<name>A0A176W7A0_MARPO</name>
<sequence>MDRALCFLLISVLALSLLVFHVHAIFNEHAPFHGHVDFQNGEEDFQAPTLSPRSTDSPNLEVANVEYASGDDGSEAFTFAAPKGRKLWKRNHRIRRGRRTAIYDILDSGKRFVTNKGPGSKEQFAQELGVRAQEARISAQQAFQAYIEGSDYYPDHQSKNFPRANAMSSDEDEAAAQASLAHRTLTGAPVSAPGSAPSMAFDSWGARSAQACLRLNYVSEREPGGERQLHHDTGSSGLRPEGQFEPRRHQNLRWGIQREGGGSPQQAVHYISRITFENSAPAPNPGAENSQAVAFLIGGDAAAFYECSFLGAQDTLYDYKGRHYYYKCFIQGSIDFIFGNGRTLFQDCTLSIIAKKFGAVAAQQNQSSDEEPEFVFIGCYVNGTGSVYLGRAWSPYAFIIFANSYFENVINPEGWSDFGDPKRRSTAYFGLYENSGPGAAPSRLVPWSKNLTVDEVEPYLGQNYVMQWLMDPGVDAAYPPVSAAAPWSGPRP</sequence>
<dbReference type="EMBL" id="LVLJ01001791">
    <property type="protein sequence ID" value="OAE28006.1"/>
    <property type="molecule type" value="Genomic_DNA"/>
</dbReference>
<comment type="caution">
    <text evidence="11">The sequence shown here is derived from an EMBL/GenBank/DDBJ whole genome shotgun (WGS) entry which is preliminary data.</text>
</comment>
<dbReference type="PANTHER" id="PTHR31321:SF19">
    <property type="entry name" value="PECTINESTERASE 68-RELATED"/>
    <property type="match status" value="1"/>
</dbReference>
<evidence type="ECO:0000313" key="12">
    <source>
        <dbReference type="Proteomes" id="UP000077202"/>
    </source>
</evidence>
<dbReference type="InterPro" id="IPR011050">
    <property type="entry name" value="Pectin_lyase_fold/virulence"/>
</dbReference>
<comment type="similarity">
    <text evidence="2">Belongs to the pectinesterase family.</text>
</comment>
<proteinExistence type="inferred from homology"/>
<keyword evidence="12" id="KW-1185">Reference proteome</keyword>
<dbReference type="PROSITE" id="PS00503">
    <property type="entry name" value="PECTINESTERASE_2"/>
    <property type="match status" value="1"/>
</dbReference>
<evidence type="ECO:0000256" key="7">
    <source>
        <dbReference type="PROSITE-ProRule" id="PRU10040"/>
    </source>
</evidence>
<dbReference type="InterPro" id="IPR012334">
    <property type="entry name" value="Pectin_lyas_fold"/>
</dbReference>
<protein>
    <recommendedName>
        <fullName evidence="3 8">Pectinesterase</fullName>
        <ecNumber evidence="3 8">3.1.1.11</ecNumber>
    </recommendedName>
</protein>
<feature type="compositionally biased region" description="Basic and acidic residues" evidence="9">
    <location>
        <begin position="221"/>
        <end position="233"/>
    </location>
</feature>
<keyword evidence="4 8" id="KW-0378">Hydrolase</keyword>
<evidence type="ECO:0000259" key="10">
    <source>
        <dbReference type="Pfam" id="PF01095"/>
    </source>
</evidence>
<dbReference type="EC" id="3.1.1.11" evidence="3 8"/>
<dbReference type="GO" id="GO:0030599">
    <property type="term" value="F:pectinesterase activity"/>
    <property type="evidence" value="ECO:0007669"/>
    <property type="project" value="UniProtKB-UniRule"/>
</dbReference>
<feature type="active site" evidence="7">
    <location>
        <position position="335"/>
    </location>
</feature>
<dbReference type="AlphaFoldDB" id="A0A176W7A0"/>
<evidence type="ECO:0000256" key="5">
    <source>
        <dbReference type="ARBA" id="ARBA00023085"/>
    </source>
</evidence>
<dbReference type="PANTHER" id="PTHR31321">
    <property type="entry name" value="ACYL-COA THIOESTER HYDROLASE YBHC-RELATED"/>
    <property type="match status" value="1"/>
</dbReference>
<evidence type="ECO:0000256" key="1">
    <source>
        <dbReference type="ARBA" id="ARBA00005184"/>
    </source>
</evidence>
<comment type="catalytic activity">
    <reaction evidence="6 8">
        <text>[(1-&gt;4)-alpha-D-galacturonosyl methyl ester](n) + n H2O = [(1-&gt;4)-alpha-D-galacturonosyl](n) + n methanol + n H(+)</text>
        <dbReference type="Rhea" id="RHEA:22380"/>
        <dbReference type="Rhea" id="RHEA-COMP:14570"/>
        <dbReference type="Rhea" id="RHEA-COMP:14573"/>
        <dbReference type="ChEBI" id="CHEBI:15377"/>
        <dbReference type="ChEBI" id="CHEBI:15378"/>
        <dbReference type="ChEBI" id="CHEBI:17790"/>
        <dbReference type="ChEBI" id="CHEBI:140522"/>
        <dbReference type="ChEBI" id="CHEBI:140523"/>
        <dbReference type="EC" id="3.1.1.11"/>
    </reaction>
</comment>
<evidence type="ECO:0000256" key="8">
    <source>
        <dbReference type="RuleBase" id="RU000589"/>
    </source>
</evidence>
<feature type="signal peptide" evidence="8">
    <location>
        <begin position="1"/>
        <end position="24"/>
    </location>
</feature>
<dbReference type="Proteomes" id="UP000077202">
    <property type="component" value="Unassembled WGS sequence"/>
</dbReference>
<keyword evidence="8" id="KW-0732">Signal</keyword>
<evidence type="ECO:0000256" key="3">
    <source>
        <dbReference type="ARBA" id="ARBA00013229"/>
    </source>
</evidence>
<dbReference type="UniPathway" id="UPA00545">
    <property type="reaction ID" value="UER00823"/>
</dbReference>
<evidence type="ECO:0000256" key="6">
    <source>
        <dbReference type="ARBA" id="ARBA00047928"/>
    </source>
</evidence>
<feature type="domain" description="Pectinesterase catalytic" evidence="10">
    <location>
        <begin position="273"/>
        <end position="460"/>
    </location>
</feature>
<keyword evidence="5 8" id="KW-0063">Aspartyl esterase</keyword>
<dbReference type="SUPFAM" id="SSF51126">
    <property type="entry name" value="Pectin lyase-like"/>
    <property type="match status" value="1"/>
</dbReference>
<accession>A0A176W7A0</accession>
<dbReference type="Pfam" id="PF01095">
    <property type="entry name" value="Pectinesterase"/>
    <property type="match status" value="1"/>
</dbReference>
<evidence type="ECO:0000256" key="2">
    <source>
        <dbReference type="ARBA" id="ARBA00008891"/>
    </source>
</evidence>
<evidence type="ECO:0000256" key="4">
    <source>
        <dbReference type="ARBA" id="ARBA00022801"/>
    </source>
</evidence>
<dbReference type="GO" id="GO:0045490">
    <property type="term" value="P:pectin catabolic process"/>
    <property type="evidence" value="ECO:0007669"/>
    <property type="project" value="UniProtKB-UniRule"/>
</dbReference>
<feature type="region of interest" description="Disordered" evidence="9">
    <location>
        <begin position="221"/>
        <end position="244"/>
    </location>
</feature>
<reference evidence="11" key="1">
    <citation type="submission" date="2016-03" db="EMBL/GenBank/DDBJ databases">
        <title>Mechanisms controlling the formation of the plant cell surface in tip-growing cells are functionally conserved among land plants.</title>
        <authorList>
            <person name="Honkanen S."/>
            <person name="Jones V.A."/>
            <person name="Morieri G."/>
            <person name="Champion C."/>
            <person name="Hetherington A.J."/>
            <person name="Kelly S."/>
            <person name="Saint-Marcoux D."/>
            <person name="Proust H."/>
            <person name="Prescott H."/>
            <person name="Dolan L."/>
        </authorList>
    </citation>
    <scope>NUCLEOTIDE SEQUENCE [LARGE SCALE GENOMIC DNA]</scope>
    <source>
        <tissue evidence="11">Whole gametophyte</tissue>
    </source>
</reference>
<evidence type="ECO:0000256" key="9">
    <source>
        <dbReference type="SAM" id="MobiDB-lite"/>
    </source>
</evidence>
<evidence type="ECO:0000313" key="11">
    <source>
        <dbReference type="EMBL" id="OAE28006.1"/>
    </source>
</evidence>
<comment type="pathway">
    <text evidence="1 8">Glycan metabolism; pectin degradation; 2-dehydro-3-deoxy-D-gluconate from pectin: step 1/5.</text>
</comment>
<gene>
    <name evidence="11" type="ORF">AXG93_2646s1080</name>
</gene>
<organism evidence="11 12">
    <name type="scientific">Marchantia polymorpha subsp. ruderalis</name>
    <dbReference type="NCBI Taxonomy" id="1480154"/>
    <lineage>
        <taxon>Eukaryota</taxon>
        <taxon>Viridiplantae</taxon>
        <taxon>Streptophyta</taxon>
        <taxon>Embryophyta</taxon>
        <taxon>Marchantiophyta</taxon>
        <taxon>Marchantiopsida</taxon>
        <taxon>Marchantiidae</taxon>
        <taxon>Marchantiales</taxon>
        <taxon>Marchantiaceae</taxon>
        <taxon>Marchantia</taxon>
    </lineage>
</organism>
<dbReference type="InterPro" id="IPR000070">
    <property type="entry name" value="Pectinesterase_cat"/>
</dbReference>
<dbReference type="GO" id="GO:0042545">
    <property type="term" value="P:cell wall modification"/>
    <property type="evidence" value="ECO:0007669"/>
    <property type="project" value="UniProtKB-UniRule"/>
</dbReference>